<feature type="non-terminal residue" evidence="3">
    <location>
        <position position="343"/>
    </location>
</feature>
<dbReference type="PANTHER" id="PTHR30313:SF2">
    <property type="entry name" value="DNA PRIMASE"/>
    <property type="match status" value="1"/>
</dbReference>
<dbReference type="InterPro" id="IPR013264">
    <property type="entry name" value="DNAG_N"/>
</dbReference>
<dbReference type="PANTHER" id="PTHR30313">
    <property type="entry name" value="DNA PRIMASE"/>
    <property type="match status" value="1"/>
</dbReference>
<dbReference type="CDD" id="cd03364">
    <property type="entry name" value="TOPRIM_DnaG_primases"/>
    <property type="match status" value="1"/>
</dbReference>
<dbReference type="Gene3D" id="1.10.860.10">
    <property type="entry name" value="DNAb Helicase, Chain A"/>
    <property type="match status" value="1"/>
</dbReference>
<dbReference type="EMBL" id="LUTY01000963">
    <property type="protein sequence ID" value="OAD22410.1"/>
    <property type="molecule type" value="Genomic_DNA"/>
</dbReference>
<dbReference type="Pfam" id="PF10410">
    <property type="entry name" value="DnaB_bind"/>
    <property type="match status" value="1"/>
</dbReference>
<gene>
    <name evidence="3" type="ORF">THIOM_001788</name>
</gene>
<reference evidence="3 4" key="1">
    <citation type="submission" date="2016-05" db="EMBL/GenBank/DDBJ databases">
        <title>Single-cell genome of chain-forming Candidatus Thiomargarita nelsonii and comparison to other large sulfur-oxidizing bacteria.</title>
        <authorList>
            <person name="Winkel M."/>
            <person name="Salman V."/>
            <person name="Woyke T."/>
            <person name="Schulz-Vogt H."/>
            <person name="Richter M."/>
            <person name="Flood B."/>
            <person name="Bailey J."/>
            <person name="Amann R."/>
            <person name="Mussmann M."/>
        </authorList>
    </citation>
    <scope>NUCLEOTIDE SEQUENCE [LARGE SCALE GENOMIC DNA]</scope>
    <source>
        <strain evidence="3 4">THI036</strain>
    </source>
</reference>
<dbReference type="Pfam" id="PF13662">
    <property type="entry name" value="Toprim_4"/>
    <property type="match status" value="1"/>
</dbReference>
<dbReference type="Gene3D" id="3.40.1360.10">
    <property type="match status" value="1"/>
</dbReference>
<dbReference type="GO" id="GO:0005737">
    <property type="term" value="C:cytoplasm"/>
    <property type="evidence" value="ECO:0007669"/>
    <property type="project" value="TreeGrafter"/>
</dbReference>
<name>A0A176S311_9GAMM</name>
<feature type="domain" description="Toprim" evidence="2">
    <location>
        <begin position="53"/>
        <end position="135"/>
    </location>
</feature>
<dbReference type="AlphaFoldDB" id="A0A176S311"/>
<dbReference type="Proteomes" id="UP000076962">
    <property type="component" value="Unassembled WGS sequence"/>
</dbReference>
<dbReference type="InterPro" id="IPR019475">
    <property type="entry name" value="DNA_primase_DnaB-bd"/>
</dbReference>
<dbReference type="GO" id="GO:1990077">
    <property type="term" value="C:primosome complex"/>
    <property type="evidence" value="ECO:0007669"/>
    <property type="project" value="UniProtKB-KW"/>
</dbReference>
<dbReference type="InterPro" id="IPR006171">
    <property type="entry name" value="TOPRIM_dom"/>
</dbReference>
<dbReference type="InterPro" id="IPR013173">
    <property type="entry name" value="DNA_primase_DnaG_DnaB-bd_dom"/>
</dbReference>
<evidence type="ECO:0000313" key="4">
    <source>
        <dbReference type="Proteomes" id="UP000076962"/>
    </source>
</evidence>
<dbReference type="SUPFAM" id="SSF117023">
    <property type="entry name" value="DNA primase DnaG, C-terminal domain"/>
    <property type="match status" value="1"/>
</dbReference>
<organism evidence="3 4">
    <name type="scientific">Candidatus Thiomargarita nelsonii</name>
    <dbReference type="NCBI Taxonomy" id="1003181"/>
    <lineage>
        <taxon>Bacteria</taxon>
        <taxon>Pseudomonadati</taxon>
        <taxon>Pseudomonadota</taxon>
        <taxon>Gammaproteobacteria</taxon>
        <taxon>Thiotrichales</taxon>
        <taxon>Thiotrichaceae</taxon>
        <taxon>Thiomargarita</taxon>
    </lineage>
</organism>
<keyword evidence="1" id="KW-0639">Primosome</keyword>
<dbReference type="InterPro" id="IPR016136">
    <property type="entry name" value="DNA_helicase_N/primase_C"/>
</dbReference>
<dbReference type="PROSITE" id="PS50880">
    <property type="entry name" value="TOPRIM"/>
    <property type="match status" value="1"/>
</dbReference>
<comment type="caution">
    <text evidence="3">The sequence shown here is derived from an EMBL/GenBank/DDBJ whole genome shotgun (WGS) entry which is preliminary data.</text>
</comment>
<accession>A0A176S311</accession>
<protein>
    <submittedName>
        <fullName evidence="3">DNA primase</fullName>
    </submittedName>
</protein>
<dbReference type="FunFam" id="3.40.1360.10:FF:000002">
    <property type="entry name" value="DNA primase"/>
    <property type="match status" value="1"/>
</dbReference>
<dbReference type="Pfam" id="PF08278">
    <property type="entry name" value="DnaG_DnaB_bind"/>
    <property type="match status" value="1"/>
</dbReference>
<dbReference type="GO" id="GO:0016779">
    <property type="term" value="F:nucleotidyltransferase activity"/>
    <property type="evidence" value="ECO:0007669"/>
    <property type="project" value="InterPro"/>
</dbReference>
<evidence type="ECO:0000313" key="3">
    <source>
        <dbReference type="EMBL" id="OAD22410.1"/>
    </source>
</evidence>
<dbReference type="InterPro" id="IPR034151">
    <property type="entry name" value="TOPRIM_DnaG_bac"/>
</dbReference>
<feature type="non-terminal residue" evidence="3">
    <location>
        <position position="1"/>
    </location>
</feature>
<dbReference type="SMART" id="SM00493">
    <property type="entry name" value="TOPRIM"/>
    <property type="match status" value="1"/>
</dbReference>
<keyword evidence="4" id="KW-1185">Reference proteome</keyword>
<dbReference type="Gene3D" id="1.20.50.20">
    <property type="entry name" value="DnaG, RNA polymerase domain, helical bundle"/>
    <property type="match status" value="1"/>
</dbReference>
<evidence type="ECO:0000259" key="2">
    <source>
        <dbReference type="PROSITE" id="PS50880"/>
    </source>
</evidence>
<proteinExistence type="predicted"/>
<evidence type="ECO:0000256" key="1">
    <source>
        <dbReference type="ARBA" id="ARBA00022515"/>
    </source>
</evidence>
<dbReference type="GO" id="GO:0006269">
    <property type="term" value="P:DNA replication, synthesis of primer"/>
    <property type="evidence" value="ECO:0007669"/>
    <property type="project" value="UniProtKB-KW"/>
</dbReference>
<dbReference type="Pfam" id="PF08275">
    <property type="entry name" value="DNAG_N"/>
    <property type="match status" value="1"/>
</dbReference>
<dbReference type="InterPro" id="IPR050219">
    <property type="entry name" value="DnaG_primase"/>
</dbReference>
<sequence>KTRRWEQFYRSRGRKLSESKHEPKYLNSPETPLFQKSRELYGWYFARQIRPLQKIIVVEGYMDVVALTQYGIQNAVATLGTATTPEHLTQLFRNVPEIIFCFDGDQAGQKAAWRALKTVLPLLEKARQVRFVFLPQGYDPDSLVRQEGAQDFNRHLEQASSLSDFLFDTLTRQVDMSSIDGRARLVELAKPLLKQLPAGAYRELMLQKLSQLSGVNLTTLMQGERRSKQPVVKTFRFHENMKALSLAHQAIVCLLHKPTLSQLVEYPNKKLSFLNQADIKLLLNIIEFTRMSPKLTLGAICEHWRGTKYEQTINQLATQKPHFTDTDKIDENFLGAINHLYAN</sequence>
<dbReference type="SUPFAM" id="SSF56731">
    <property type="entry name" value="DNA primase core"/>
    <property type="match status" value="1"/>
</dbReference>